<feature type="region of interest" description="Disordered" evidence="6">
    <location>
        <begin position="177"/>
        <end position="242"/>
    </location>
</feature>
<dbReference type="PRINTS" id="PR00344">
    <property type="entry name" value="BCTRLSENSOR"/>
</dbReference>
<dbReference type="CDD" id="cd17580">
    <property type="entry name" value="REC_2_DhkD-like"/>
    <property type="match status" value="1"/>
</dbReference>
<dbReference type="SMART" id="SM00448">
    <property type="entry name" value="REC"/>
    <property type="match status" value="1"/>
</dbReference>
<keyword evidence="4" id="KW-0418">Kinase</keyword>
<evidence type="ECO:0000256" key="6">
    <source>
        <dbReference type="SAM" id="MobiDB-lite"/>
    </source>
</evidence>
<comment type="catalytic activity">
    <reaction evidence="1">
        <text>ATP + protein L-histidine = ADP + protein N-phospho-L-histidine.</text>
        <dbReference type="EC" id="2.7.13.3"/>
    </reaction>
</comment>
<evidence type="ECO:0000313" key="10">
    <source>
        <dbReference type="Proteomes" id="UP001296776"/>
    </source>
</evidence>
<dbReference type="InterPro" id="IPR004358">
    <property type="entry name" value="Sig_transdc_His_kin-like_C"/>
</dbReference>
<dbReference type="InterPro" id="IPR011006">
    <property type="entry name" value="CheY-like_superfamily"/>
</dbReference>
<feature type="modified residue" description="4-aspartylphosphate" evidence="5">
    <location>
        <position position="297"/>
    </location>
</feature>
<dbReference type="InterPro" id="IPR003594">
    <property type="entry name" value="HATPase_dom"/>
</dbReference>
<accession>A0AAJ0XAJ4</accession>
<evidence type="ECO:0000313" key="9">
    <source>
        <dbReference type="EMBL" id="MBK1705874.1"/>
    </source>
</evidence>
<organism evidence="9 10">
    <name type="scientific">Halochromatium glycolicum</name>
    <dbReference type="NCBI Taxonomy" id="85075"/>
    <lineage>
        <taxon>Bacteria</taxon>
        <taxon>Pseudomonadati</taxon>
        <taxon>Pseudomonadota</taxon>
        <taxon>Gammaproteobacteria</taxon>
        <taxon>Chromatiales</taxon>
        <taxon>Chromatiaceae</taxon>
        <taxon>Halochromatium</taxon>
    </lineage>
</organism>
<evidence type="ECO:0000256" key="2">
    <source>
        <dbReference type="ARBA" id="ARBA00012438"/>
    </source>
</evidence>
<dbReference type="PANTHER" id="PTHR43047:SF72">
    <property type="entry name" value="OSMOSENSING HISTIDINE PROTEIN KINASE SLN1"/>
    <property type="match status" value="1"/>
</dbReference>
<dbReference type="GO" id="GO:0000155">
    <property type="term" value="F:phosphorelay sensor kinase activity"/>
    <property type="evidence" value="ECO:0007669"/>
    <property type="project" value="TreeGrafter"/>
</dbReference>
<evidence type="ECO:0000256" key="5">
    <source>
        <dbReference type="PROSITE-ProRule" id="PRU00169"/>
    </source>
</evidence>
<keyword evidence="5" id="KW-0597">Phosphoprotein</keyword>
<reference evidence="9" key="2">
    <citation type="journal article" date="2020" name="Microorganisms">
        <title>Osmotic Adaptation and Compatible Solute Biosynthesis of Phototrophic Bacteria as Revealed from Genome Analyses.</title>
        <authorList>
            <person name="Imhoff J.F."/>
            <person name="Rahn T."/>
            <person name="Kunzel S."/>
            <person name="Keller A."/>
            <person name="Neulinger S.C."/>
        </authorList>
    </citation>
    <scope>NUCLEOTIDE SEQUENCE</scope>
    <source>
        <strain evidence="9">DSM 11080</strain>
    </source>
</reference>
<dbReference type="PROSITE" id="PS50110">
    <property type="entry name" value="RESPONSE_REGULATORY"/>
    <property type="match status" value="1"/>
</dbReference>
<dbReference type="CDD" id="cd00075">
    <property type="entry name" value="HATPase"/>
    <property type="match status" value="1"/>
</dbReference>
<protein>
    <recommendedName>
        <fullName evidence="2">histidine kinase</fullName>
        <ecNumber evidence="2">2.7.13.3</ecNumber>
    </recommendedName>
</protein>
<feature type="domain" description="Histidine kinase" evidence="7">
    <location>
        <begin position="19"/>
        <end position="170"/>
    </location>
</feature>
<evidence type="ECO:0000259" key="7">
    <source>
        <dbReference type="PROSITE" id="PS50109"/>
    </source>
</evidence>
<dbReference type="InterPro" id="IPR036890">
    <property type="entry name" value="HATPase_C_sf"/>
</dbReference>
<dbReference type="Gene3D" id="3.40.50.2300">
    <property type="match status" value="1"/>
</dbReference>
<dbReference type="Pfam" id="PF00072">
    <property type="entry name" value="Response_reg"/>
    <property type="match status" value="1"/>
</dbReference>
<keyword evidence="10" id="KW-1185">Reference proteome</keyword>
<gene>
    <name evidence="9" type="ORF">CKO40_15260</name>
</gene>
<comment type="caution">
    <text evidence="9">The sequence shown here is derived from an EMBL/GenBank/DDBJ whole genome shotgun (WGS) entry which is preliminary data.</text>
</comment>
<keyword evidence="3" id="KW-0808">Transferase</keyword>
<dbReference type="GO" id="GO:0005886">
    <property type="term" value="C:plasma membrane"/>
    <property type="evidence" value="ECO:0007669"/>
    <property type="project" value="TreeGrafter"/>
</dbReference>
<dbReference type="GO" id="GO:0009927">
    <property type="term" value="F:histidine phosphotransfer kinase activity"/>
    <property type="evidence" value="ECO:0007669"/>
    <property type="project" value="TreeGrafter"/>
</dbReference>
<dbReference type="PANTHER" id="PTHR43047">
    <property type="entry name" value="TWO-COMPONENT HISTIDINE PROTEIN KINASE"/>
    <property type="match status" value="1"/>
</dbReference>
<dbReference type="PROSITE" id="PS50109">
    <property type="entry name" value="HIS_KIN"/>
    <property type="match status" value="1"/>
</dbReference>
<dbReference type="SMART" id="SM00387">
    <property type="entry name" value="HATPase_c"/>
    <property type="match status" value="1"/>
</dbReference>
<dbReference type="Proteomes" id="UP001296776">
    <property type="component" value="Unassembled WGS sequence"/>
</dbReference>
<dbReference type="EMBL" id="NRSJ01000029">
    <property type="protein sequence ID" value="MBK1705874.1"/>
    <property type="molecule type" value="Genomic_DNA"/>
</dbReference>
<dbReference type="EC" id="2.7.13.3" evidence="2"/>
<dbReference type="SUPFAM" id="SSF55874">
    <property type="entry name" value="ATPase domain of HSP90 chaperone/DNA topoisomerase II/histidine kinase"/>
    <property type="match status" value="1"/>
</dbReference>
<evidence type="ECO:0000256" key="4">
    <source>
        <dbReference type="ARBA" id="ARBA00022777"/>
    </source>
</evidence>
<dbReference type="SUPFAM" id="SSF52172">
    <property type="entry name" value="CheY-like"/>
    <property type="match status" value="1"/>
</dbReference>
<dbReference type="AlphaFoldDB" id="A0AAJ0XAJ4"/>
<name>A0AAJ0XAJ4_9GAMM</name>
<evidence type="ECO:0000256" key="1">
    <source>
        <dbReference type="ARBA" id="ARBA00000085"/>
    </source>
</evidence>
<dbReference type="Pfam" id="PF02518">
    <property type="entry name" value="HATPase_c"/>
    <property type="match status" value="1"/>
</dbReference>
<reference evidence="9" key="1">
    <citation type="submission" date="2017-08" db="EMBL/GenBank/DDBJ databases">
        <authorList>
            <person name="Imhoff J.F."/>
            <person name="Rahn T."/>
            <person name="Kuenzel S."/>
            <person name="Neulinger S.C."/>
        </authorList>
    </citation>
    <scope>NUCLEOTIDE SEQUENCE</scope>
    <source>
        <strain evidence="9">DSM 11080</strain>
    </source>
</reference>
<dbReference type="InterPro" id="IPR005467">
    <property type="entry name" value="His_kinase_dom"/>
</dbReference>
<evidence type="ECO:0000259" key="8">
    <source>
        <dbReference type="PROSITE" id="PS50110"/>
    </source>
</evidence>
<proteinExistence type="predicted"/>
<dbReference type="InterPro" id="IPR001789">
    <property type="entry name" value="Sig_transdc_resp-reg_receiver"/>
</dbReference>
<evidence type="ECO:0000256" key="3">
    <source>
        <dbReference type="ARBA" id="ARBA00022679"/>
    </source>
</evidence>
<sequence>MTCWIWGESNRAASACSAPLDLRDPVAAATDNLRAAIAAAGQVLSVEQAEVALPVQGDQVRLIQAVTNLLHNAIKYTPHGGAIQVRTRLIDGQAEVRVGDSGIGLAPELIDRIFDLFTQGPQLPGQGKSGLGLGLTLVRRIMELHGGRAEARSDGPGTGSELILCLPRSAEAAAALAEARADARDEAASQSEAEAEAEAEPGLESNPGSAAAERAETEGGASGTGGAVHAASGPVEARSGDSTGGARRILVVDDNPDIVTSMTMALTGAGHAVEQAHSGREALAVAARFEPDTVVLDIGLPDMDGHEVARALREQPQTAEAVLIAVTGYGQASDREQAYAAGFDHHLPKPARIKDLLAVLDKRRQPGAQGGEDAAD</sequence>
<dbReference type="Gene3D" id="3.30.565.10">
    <property type="entry name" value="Histidine kinase-like ATPase, C-terminal domain"/>
    <property type="match status" value="1"/>
</dbReference>
<feature type="domain" description="Response regulatory" evidence="8">
    <location>
        <begin position="248"/>
        <end position="364"/>
    </location>
</feature>